<keyword evidence="3" id="KW-1185">Reference proteome</keyword>
<dbReference type="PANTHER" id="PTHR14465">
    <property type="entry name" value="IQ DOMAIN-CONTAINING PROTEIN H"/>
    <property type="match status" value="1"/>
</dbReference>
<dbReference type="Proteomes" id="UP000784294">
    <property type="component" value="Unassembled WGS sequence"/>
</dbReference>
<reference evidence="2" key="1">
    <citation type="submission" date="2018-11" db="EMBL/GenBank/DDBJ databases">
        <authorList>
            <consortium name="Pathogen Informatics"/>
        </authorList>
    </citation>
    <scope>NUCLEOTIDE SEQUENCE</scope>
</reference>
<feature type="domain" description="IQCH-like ATP-grasp" evidence="1">
    <location>
        <begin position="3"/>
        <end position="70"/>
    </location>
</feature>
<dbReference type="EMBL" id="CAAALY010245049">
    <property type="protein sequence ID" value="VEL33027.1"/>
    <property type="molecule type" value="Genomic_DNA"/>
</dbReference>
<dbReference type="InterPro" id="IPR038752">
    <property type="entry name" value="IQCH"/>
</dbReference>
<sequence length="82" mass="9583">MSSLLQLHETLADLITHNLPVSRWLLHLETGLAGRQTAVLDVGRHLNCFVWASQQLKWYGQARWAKKWPQVVDQIFYSWVIL</sequence>
<dbReference type="PANTHER" id="PTHR14465:SF0">
    <property type="entry name" value="IQ DOMAIN-CONTAINING PROTEIN H"/>
    <property type="match status" value="1"/>
</dbReference>
<dbReference type="AlphaFoldDB" id="A0A448XBI6"/>
<name>A0A448XBI6_9PLAT</name>
<dbReference type="Pfam" id="PF24923">
    <property type="entry name" value="ATP-grasp_IQCH"/>
    <property type="match status" value="1"/>
</dbReference>
<protein>
    <recommendedName>
        <fullName evidence="1">IQCH-like ATP-grasp domain-containing protein</fullName>
    </recommendedName>
</protein>
<evidence type="ECO:0000259" key="1">
    <source>
        <dbReference type="Pfam" id="PF24923"/>
    </source>
</evidence>
<proteinExistence type="predicted"/>
<organism evidence="2 3">
    <name type="scientific">Protopolystoma xenopodis</name>
    <dbReference type="NCBI Taxonomy" id="117903"/>
    <lineage>
        <taxon>Eukaryota</taxon>
        <taxon>Metazoa</taxon>
        <taxon>Spiralia</taxon>
        <taxon>Lophotrochozoa</taxon>
        <taxon>Platyhelminthes</taxon>
        <taxon>Monogenea</taxon>
        <taxon>Polyopisthocotylea</taxon>
        <taxon>Polystomatidea</taxon>
        <taxon>Polystomatidae</taxon>
        <taxon>Protopolystoma</taxon>
    </lineage>
</organism>
<gene>
    <name evidence="2" type="ORF">PXEA_LOCUS26467</name>
</gene>
<accession>A0A448XBI6</accession>
<dbReference type="InterPro" id="IPR056855">
    <property type="entry name" value="ATP-grasp_IQCH"/>
</dbReference>
<evidence type="ECO:0000313" key="3">
    <source>
        <dbReference type="Proteomes" id="UP000784294"/>
    </source>
</evidence>
<dbReference type="OrthoDB" id="2117703at2759"/>
<comment type="caution">
    <text evidence="2">The sequence shown here is derived from an EMBL/GenBank/DDBJ whole genome shotgun (WGS) entry which is preliminary data.</text>
</comment>
<evidence type="ECO:0000313" key="2">
    <source>
        <dbReference type="EMBL" id="VEL33027.1"/>
    </source>
</evidence>